<dbReference type="Proteomes" id="UP001549921">
    <property type="component" value="Unassembled WGS sequence"/>
</dbReference>
<dbReference type="EMBL" id="JBEDNZ010000002">
    <property type="protein sequence ID" value="KAL0850878.1"/>
    <property type="molecule type" value="Genomic_DNA"/>
</dbReference>
<gene>
    <name evidence="2" type="ORF">ABMA28_006787</name>
</gene>
<sequence>MFLSRHCSKLSSSAKALFANKLSLKEKYFGLPYSCQCHNISTSRLFTSTAHVQNVARGSDPSKRLHFTPKSLESKALESTSKPTKLSSNDLLEKLIAGLSTDIHNKNRVYKNDLVRVINKVKELNFSTKKQGLLLIRCCTELMPDETPSTRMALVEQIWNTIKPHTEFEVEHYNELLRVYIANNRTLTVSSFMQQMAPVKPNLTTYEMILKALAEAGDLNQCTEVISNMKSQNLPANENIFNSLIICQGKAGNPQNIQEVVTMMKSLKLEKSIDTYTAVARALAWNKRTSNLLEEMEKARSSGLQFGEVQIMEIVKSLAIVGLYGTIPQVLKFLPNEILKTPSISAYMQSVSTLLVFQNHPLAALEIYKCLPLPSFGPKDDQGLHGRSLVRDCVKAAMPSSIIAMVTQELMSSGRNPIALHNASEAALQLGKVPLALDMFTRMQQLGLPIRPHYFWPILLHSSRSYGEKGIMNTLSTMVTMDVKPDYETIMEYTLPYVSFTSPQNLMKKFLDTGLTVSMVLTPMMETLLKTGQVRAASEICELFEGKIDAEKLLKPLLRGYLMSEDIKSTVYILEDVLKKAVDKNKDWVGRFLCVFMQHKKVVEDITEFLNLVKAIKAANIKISTSASDYCMSRLPEKHSRATATMFRDVLIEITDDRLVDEGDLFAQQMPHPKHMNEESLRAHLNELEAKGMNTRGVLRKLLQQYCREGNLAEARKIAEKCQKEGVFLSAGMKAAIFDLHVKLGELDLAEEALADLNKSSPNFNLDEYKVIDFATLMVYRKKIEQAFDLINEQSKKRRIVGGRGIAMNVWRLLDATAAHGTHIDTQRMFELLTSLRYCKPSNAVLGPLIRVHLKNDNLQEAVSEFVRLGNKYNKTPLKHELLCYILTKMAEGQSEEKFIVNEKANGRFNKMVQTVLSTDKKVHGPSDVQLTLISALAEVGYKKTLRKLLLDPSVTFHPDALLRRCERFVDEKKVKPLETIVECARGVRRVPAQEIYDLMLDVYQREDDSQGALSLWTKIQEADVVPSQKFITTICSMLKANHKPIPSELIALLDKQEKQEASSA</sequence>
<dbReference type="PROSITE" id="PS51375">
    <property type="entry name" value="PPR"/>
    <property type="match status" value="1"/>
</dbReference>
<dbReference type="InterPro" id="IPR033490">
    <property type="entry name" value="LRP130"/>
</dbReference>
<dbReference type="PANTHER" id="PTHR46669:SF2">
    <property type="entry name" value="EG:BACN32G11.3 PROTEIN"/>
    <property type="match status" value="1"/>
</dbReference>
<evidence type="ECO:0000313" key="2">
    <source>
        <dbReference type="EMBL" id="KAL0850878.1"/>
    </source>
</evidence>
<dbReference type="InterPro" id="IPR002885">
    <property type="entry name" value="PPR_rpt"/>
</dbReference>
<protein>
    <recommendedName>
        <fullName evidence="4">Leucine-rich PPR motif-containing protein, mitochondrial</fullName>
    </recommendedName>
</protein>
<feature type="repeat" description="PPR" evidence="1">
    <location>
        <begin position="202"/>
        <end position="236"/>
    </location>
</feature>
<comment type="caution">
    <text evidence="2">The sequence shown here is derived from an EMBL/GenBank/DDBJ whole genome shotgun (WGS) entry which is preliminary data.</text>
</comment>
<accession>A0ABD0TND7</accession>
<proteinExistence type="predicted"/>
<dbReference type="InterPro" id="IPR011990">
    <property type="entry name" value="TPR-like_helical_dom_sf"/>
</dbReference>
<evidence type="ECO:0000256" key="1">
    <source>
        <dbReference type="PROSITE-ProRule" id="PRU00708"/>
    </source>
</evidence>
<dbReference type="PANTHER" id="PTHR46669">
    <property type="entry name" value="LEUCINE-RICH PPR MOTIF-CONTAINING PROTEIN, MITOCHONDRIAL"/>
    <property type="match status" value="1"/>
</dbReference>
<evidence type="ECO:0008006" key="4">
    <source>
        <dbReference type="Google" id="ProtNLM"/>
    </source>
</evidence>
<name>A0ABD0TND7_LOXSC</name>
<dbReference type="Pfam" id="PF13812">
    <property type="entry name" value="PPR_3"/>
    <property type="match status" value="1"/>
</dbReference>
<dbReference type="Gene3D" id="1.25.40.10">
    <property type="entry name" value="Tetratricopeptide repeat domain"/>
    <property type="match status" value="2"/>
</dbReference>
<organism evidence="2 3">
    <name type="scientific">Loxostege sticticalis</name>
    <name type="common">Beet webworm moth</name>
    <dbReference type="NCBI Taxonomy" id="481309"/>
    <lineage>
        <taxon>Eukaryota</taxon>
        <taxon>Metazoa</taxon>
        <taxon>Ecdysozoa</taxon>
        <taxon>Arthropoda</taxon>
        <taxon>Hexapoda</taxon>
        <taxon>Insecta</taxon>
        <taxon>Pterygota</taxon>
        <taxon>Neoptera</taxon>
        <taxon>Endopterygota</taxon>
        <taxon>Lepidoptera</taxon>
        <taxon>Glossata</taxon>
        <taxon>Ditrysia</taxon>
        <taxon>Pyraloidea</taxon>
        <taxon>Crambidae</taxon>
        <taxon>Pyraustinae</taxon>
        <taxon>Loxostege</taxon>
    </lineage>
</organism>
<evidence type="ECO:0000313" key="3">
    <source>
        <dbReference type="Proteomes" id="UP001549921"/>
    </source>
</evidence>
<dbReference type="AlphaFoldDB" id="A0ABD0TND7"/>
<reference evidence="2 3" key="1">
    <citation type="submission" date="2024-06" db="EMBL/GenBank/DDBJ databases">
        <title>A chromosome-level genome assembly of beet webworm, Loxostege sticticalis.</title>
        <authorList>
            <person name="Zhang Y."/>
        </authorList>
    </citation>
    <scope>NUCLEOTIDE SEQUENCE [LARGE SCALE GENOMIC DNA]</scope>
    <source>
        <strain evidence="2">AQ028</strain>
        <tissue evidence="2">Male pupae</tissue>
    </source>
</reference>